<proteinExistence type="predicted"/>
<feature type="region of interest" description="Disordered" evidence="1">
    <location>
        <begin position="24"/>
        <end position="51"/>
    </location>
</feature>
<accession>A0A6V7UA96</accession>
<organism evidence="3 4">
    <name type="scientific">Meloidogyne enterolobii</name>
    <name type="common">Root-knot nematode worm</name>
    <name type="synonym">Meloidogyne mayaguensis</name>
    <dbReference type="NCBI Taxonomy" id="390850"/>
    <lineage>
        <taxon>Eukaryota</taxon>
        <taxon>Metazoa</taxon>
        <taxon>Ecdysozoa</taxon>
        <taxon>Nematoda</taxon>
        <taxon>Chromadorea</taxon>
        <taxon>Rhabditida</taxon>
        <taxon>Tylenchina</taxon>
        <taxon>Tylenchomorpha</taxon>
        <taxon>Tylenchoidea</taxon>
        <taxon>Meloidogynidae</taxon>
        <taxon>Meloidogyninae</taxon>
        <taxon>Meloidogyne</taxon>
    </lineage>
</organism>
<comment type="caution">
    <text evidence="3">The sequence shown here is derived from an EMBL/GenBank/DDBJ whole genome shotgun (WGS) entry which is preliminary data.</text>
</comment>
<name>A0A6V7UA96_MELEN</name>
<dbReference type="EMBL" id="CAJEWN010000047">
    <property type="protein sequence ID" value="CAD2151198.1"/>
    <property type="molecule type" value="Genomic_DNA"/>
</dbReference>
<keyword evidence="2" id="KW-0732">Signal</keyword>
<evidence type="ECO:0000256" key="1">
    <source>
        <dbReference type="SAM" id="MobiDB-lite"/>
    </source>
</evidence>
<evidence type="ECO:0000313" key="3">
    <source>
        <dbReference type="EMBL" id="CAD2151198.1"/>
    </source>
</evidence>
<evidence type="ECO:0000313" key="4">
    <source>
        <dbReference type="Proteomes" id="UP000580250"/>
    </source>
</evidence>
<reference evidence="3 4" key="1">
    <citation type="submission" date="2020-08" db="EMBL/GenBank/DDBJ databases">
        <authorList>
            <person name="Koutsovoulos G."/>
            <person name="Danchin GJ E."/>
        </authorList>
    </citation>
    <scope>NUCLEOTIDE SEQUENCE [LARGE SCALE GENOMIC DNA]</scope>
</reference>
<feature type="compositionally biased region" description="Basic and acidic residues" evidence="1">
    <location>
        <begin position="27"/>
        <end position="45"/>
    </location>
</feature>
<feature type="signal peptide" evidence="2">
    <location>
        <begin position="1"/>
        <end position="21"/>
    </location>
</feature>
<sequence length="97" mass="11407">MLNIYFISILFLLVLHSFVIGGKRKRPEGNFEPKPHIGETSRVKNENPQNIQQNKDMKKQLNDLLILVNDHKIQNLKMREKIQELVNIILIKTKNSF</sequence>
<dbReference type="AlphaFoldDB" id="A0A6V7UA96"/>
<gene>
    <name evidence="3" type="ORF">MENT_LOCUS10324</name>
</gene>
<feature type="chain" id="PRO_5027751307" evidence="2">
    <location>
        <begin position="22"/>
        <end position="97"/>
    </location>
</feature>
<evidence type="ECO:0000256" key="2">
    <source>
        <dbReference type="SAM" id="SignalP"/>
    </source>
</evidence>
<protein>
    <submittedName>
        <fullName evidence="3">Uncharacterized protein</fullName>
    </submittedName>
</protein>
<dbReference type="Proteomes" id="UP000580250">
    <property type="component" value="Unassembled WGS sequence"/>
</dbReference>